<dbReference type="InterPro" id="IPR051259">
    <property type="entry name" value="rRNA_Methyltransferase"/>
</dbReference>
<dbReference type="InterPro" id="IPR029026">
    <property type="entry name" value="tRNA_m1G_MTases_N"/>
</dbReference>
<accession>A0ABY1NX75</accession>
<organism evidence="6 7">
    <name type="scientific">Algoriphagus winogradskyi</name>
    <dbReference type="NCBI Taxonomy" id="237017"/>
    <lineage>
        <taxon>Bacteria</taxon>
        <taxon>Pseudomonadati</taxon>
        <taxon>Bacteroidota</taxon>
        <taxon>Cytophagia</taxon>
        <taxon>Cytophagales</taxon>
        <taxon>Cyclobacteriaceae</taxon>
        <taxon>Algoriphagus</taxon>
    </lineage>
</organism>
<dbReference type="InterPro" id="IPR001537">
    <property type="entry name" value="SpoU_MeTrfase"/>
</dbReference>
<comment type="caution">
    <text evidence="6">The sequence shown here is derived from an EMBL/GenBank/DDBJ whole genome shotgun (WGS) entry which is preliminary data.</text>
</comment>
<keyword evidence="3" id="KW-0808">Transferase</keyword>
<dbReference type="Gene3D" id="3.40.1280.10">
    <property type="match status" value="1"/>
</dbReference>
<reference evidence="6 7" key="1">
    <citation type="submission" date="2017-05" db="EMBL/GenBank/DDBJ databases">
        <authorList>
            <person name="Varghese N."/>
            <person name="Submissions S."/>
        </authorList>
    </citation>
    <scope>NUCLEOTIDE SEQUENCE [LARGE SCALE GENOMIC DNA]</scope>
    <source>
        <strain evidence="6 7">DSM 15360</strain>
    </source>
</reference>
<evidence type="ECO:0000259" key="5">
    <source>
        <dbReference type="Pfam" id="PF22435"/>
    </source>
</evidence>
<keyword evidence="2 6" id="KW-0489">Methyltransferase</keyword>
<dbReference type="InterPro" id="IPR029028">
    <property type="entry name" value="Alpha/beta_knot_MTases"/>
</dbReference>
<comment type="similarity">
    <text evidence="1">Belongs to the class IV-like SAM-binding methyltransferase superfamily. RNA methyltransferase TrmH family.</text>
</comment>
<gene>
    <name evidence="6" type="ORF">SAMN06265367_103118</name>
</gene>
<keyword evidence="7" id="KW-1185">Reference proteome</keyword>
<feature type="domain" description="MRM3-like substrate binding" evidence="5">
    <location>
        <begin position="15"/>
        <end position="98"/>
    </location>
</feature>
<dbReference type="CDD" id="cd18109">
    <property type="entry name" value="SpoU-like_RNA-MTase"/>
    <property type="match status" value="1"/>
</dbReference>
<evidence type="ECO:0000256" key="2">
    <source>
        <dbReference type="ARBA" id="ARBA00022603"/>
    </source>
</evidence>
<dbReference type="InterPro" id="IPR029064">
    <property type="entry name" value="Ribosomal_eL30-like_sf"/>
</dbReference>
<dbReference type="PANTHER" id="PTHR43191">
    <property type="entry name" value="RRNA METHYLTRANSFERASE 3"/>
    <property type="match status" value="1"/>
</dbReference>
<dbReference type="GO" id="GO:0032259">
    <property type="term" value="P:methylation"/>
    <property type="evidence" value="ECO:0007669"/>
    <property type="project" value="UniProtKB-KW"/>
</dbReference>
<proteinExistence type="inferred from homology"/>
<dbReference type="SUPFAM" id="SSF55315">
    <property type="entry name" value="L30e-like"/>
    <property type="match status" value="1"/>
</dbReference>
<evidence type="ECO:0000256" key="3">
    <source>
        <dbReference type="ARBA" id="ARBA00022679"/>
    </source>
</evidence>
<dbReference type="GO" id="GO:0008168">
    <property type="term" value="F:methyltransferase activity"/>
    <property type="evidence" value="ECO:0007669"/>
    <property type="project" value="UniProtKB-KW"/>
</dbReference>
<dbReference type="InterPro" id="IPR053888">
    <property type="entry name" value="MRM3-like_sub_bind"/>
</dbReference>
<dbReference type="Pfam" id="PF00588">
    <property type="entry name" value="SpoU_methylase"/>
    <property type="match status" value="1"/>
</dbReference>
<sequence length="259" mass="29076">MNFKMAESIRMLSKNTVKFIKSLHQKKFRNQEQKFFVEGEKSVVEVLNSDFRLDLLVATDSFFEKYKSLIGKSGVQVILATQNQLETLGQYQSNDSALAVVHMKTNSAFDFPKGNFVIGLDDVRDPGNLGTIIRIADWYGIKNLVFSDQTADFYNPKVIQSSMGSFTRVNFFYADLKAVFKQWNVPVYGAFLNGKNVHQMNQIQEGVILMGNESNGISTELEAVVTDKVTIPGFGEAESLNVAIATAILCDNFKRLLVR</sequence>
<feature type="domain" description="tRNA/rRNA methyltransferase SpoU type" evidence="4">
    <location>
        <begin position="116"/>
        <end position="250"/>
    </location>
</feature>
<evidence type="ECO:0000313" key="7">
    <source>
        <dbReference type="Proteomes" id="UP001157915"/>
    </source>
</evidence>
<dbReference type="PANTHER" id="PTHR43191:SF2">
    <property type="entry name" value="RRNA METHYLTRANSFERASE 3, MITOCHONDRIAL"/>
    <property type="match status" value="1"/>
</dbReference>
<dbReference type="EMBL" id="FXUA01000003">
    <property type="protein sequence ID" value="SMP20407.1"/>
    <property type="molecule type" value="Genomic_DNA"/>
</dbReference>
<dbReference type="Pfam" id="PF22435">
    <property type="entry name" value="MRM3-like_sub_bind"/>
    <property type="match status" value="1"/>
</dbReference>
<protein>
    <submittedName>
        <fullName evidence="6">RNA methyltransferase, TrmH family</fullName>
    </submittedName>
</protein>
<dbReference type="SUPFAM" id="SSF75217">
    <property type="entry name" value="alpha/beta knot"/>
    <property type="match status" value="1"/>
</dbReference>
<dbReference type="Gene3D" id="3.30.1330.30">
    <property type="match status" value="1"/>
</dbReference>
<name>A0ABY1NX75_9BACT</name>
<evidence type="ECO:0000259" key="4">
    <source>
        <dbReference type="Pfam" id="PF00588"/>
    </source>
</evidence>
<dbReference type="Proteomes" id="UP001157915">
    <property type="component" value="Unassembled WGS sequence"/>
</dbReference>
<evidence type="ECO:0000313" key="6">
    <source>
        <dbReference type="EMBL" id="SMP20407.1"/>
    </source>
</evidence>
<evidence type="ECO:0000256" key="1">
    <source>
        <dbReference type="ARBA" id="ARBA00007228"/>
    </source>
</evidence>